<dbReference type="InterPro" id="IPR017850">
    <property type="entry name" value="Alkaline_phosphatase_core_sf"/>
</dbReference>
<dbReference type="PANTHER" id="PTHR30443:SF4">
    <property type="entry name" value="PHOSPHOETHANOLAMINE TRANSFERASE OPGE-RELATED"/>
    <property type="match status" value="1"/>
</dbReference>
<accession>A0A2D0JLR5</accession>
<feature type="domain" description="Sulfatase N-terminal" evidence="9">
    <location>
        <begin position="225"/>
        <end position="487"/>
    </location>
</feature>
<reference evidence="10 11" key="1">
    <citation type="journal article" date="2017" name="Nat. Microbiol.">
        <title>Natural product diversity associated with the nematode symbionts Photorhabdus and Xenorhabdus.</title>
        <authorList>
            <person name="Tobias N.J."/>
            <person name="Wolff H."/>
            <person name="Djahanschiri B."/>
            <person name="Grundmann F."/>
            <person name="Kronenwerth M."/>
            <person name="Shi Y.M."/>
            <person name="Simonyi S."/>
            <person name="Grun P."/>
            <person name="Shapiro-Ilan D."/>
            <person name="Pidot S.J."/>
            <person name="Stinear T.P."/>
            <person name="Ebersberger I."/>
            <person name="Bode H.B."/>
        </authorList>
    </citation>
    <scope>NUCLEOTIDE SEQUENCE [LARGE SCALE GENOMIC DNA]</scope>
    <source>
        <strain evidence="10 11">DSM 17902</strain>
    </source>
</reference>
<evidence type="ECO:0000256" key="6">
    <source>
        <dbReference type="ARBA" id="ARBA00023136"/>
    </source>
</evidence>
<keyword evidence="5 8" id="KW-1133">Transmembrane helix</keyword>
<dbReference type="GO" id="GO:0005886">
    <property type="term" value="C:plasma membrane"/>
    <property type="evidence" value="ECO:0007669"/>
    <property type="project" value="UniProtKB-SubCell"/>
</dbReference>
<dbReference type="AlphaFoldDB" id="A0A2D0JLR5"/>
<keyword evidence="11" id="KW-1185">Reference proteome</keyword>
<feature type="transmembrane region" description="Helical" evidence="8">
    <location>
        <begin position="121"/>
        <end position="143"/>
    </location>
</feature>
<keyword evidence="3" id="KW-0808">Transferase</keyword>
<evidence type="ECO:0000256" key="5">
    <source>
        <dbReference type="ARBA" id="ARBA00022989"/>
    </source>
</evidence>
<dbReference type="InterPro" id="IPR000917">
    <property type="entry name" value="Sulfatase_N"/>
</dbReference>
<organism evidence="10 11">
    <name type="scientific">Xenorhabdus miraniensis</name>
    <dbReference type="NCBI Taxonomy" id="351674"/>
    <lineage>
        <taxon>Bacteria</taxon>
        <taxon>Pseudomonadati</taxon>
        <taxon>Pseudomonadota</taxon>
        <taxon>Gammaproteobacteria</taxon>
        <taxon>Enterobacterales</taxon>
        <taxon>Morganellaceae</taxon>
        <taxon>Xenorhabdus</taxon>
    </lineage>
</organism>
<feature type="transmembrane region" description="Helical" evidence="8">
    <location>
        <begin position="28"/>
        <end position="46"/>
    </location>
</feature>
<evidence type="ECO:0000256" key="2">
    <source>
        <dbReference type="ARBA" id="ARBA00022475"/>
    </source>
</evidence>
<dbReference type="GO" id="GO:0016776">
    <property type="term" value="F:phosphotransferase activity, phosphate group as acceptor"/>
    <property type="evidence" value="ECO:0007669"/>
    <property type="project" value="TreeGrafter"/>
</dbReference>
<dbReference type="Gene3D" id="3.40.720.10">
    <property type="entry name" value="Alkaline Phosphatase, subunit A"/>
    <property type="match status" value="1"/>
</dbReference>
<comment type="similarity">
    <text evidence="7">Belongs to the phosphoethanolamine transferase family.</text>
</comment>
<dbReference type="InterPro" id="IPR040423">
    <property type="entry name" value="PEA_transferase"/>
</dbReference>
<evidence type="ECO:0000256" key="3">
    <source>
        <dbReference type="ARBA" id="ARBA00022679"/>
    </source>
</evidence>
<evidence type="ECO:0000256" key="4">
    <source>
        <dbReference type="ARBA" id="ARBA00022692"/>
    </source>
</evidence>
<dbReference type="CDD" id="cd16017">
    <property type="entry name" value="LptA"/>
    <property type="match status" value="1"/>
</dbReference>
<proteinExistence type="inferred from homology"/>
<dbReference type="Pfam" id="PF00884">
    <property type="entry name" value="Sulfatase"/>
    <property type="match status" value="1"/>
</dbReference>
<keyword evidence="2" id="KW-1003">Cell membrane</keyword>
<comment type="subcellular location">
    <subcellularLocation>
        <location evidence="1">Cell membrane</location>
        <topology evidence="1">Multi-pass membrane protein</topology>
    </subcellularLocation>
</comment>
<gene>
    <name evidence="10" type="ORF">Xmir_03406</name>
</gene>
<evidence type="ECO:0000313" key="10">
    <source>
        <dbReference type="EMBL" id="PHM47193.1"/>
    </source>
</evidence>
<dbReference type="Proteomes" id="UP000221980">
    <property type="component" value="Unassembled WGS sequence"/>
</dbReference>
<dbReference type="PANTHER" id="PTHR30443">
    <property type="entry name" value="INNER MEMBRANE PROTEIN"/>
    <property type="match status" value="1"/>
</dbReference>
<keyword evidence="4 8" id="KW-0812">Transmembrane</keyword>
<comment type="caution">
    <text evidence="10">The sequence shown here is derived from an EMBL/GenBank/DDBJ whole genome shotgun (WGS) entry which is preliminary data.</text>
</comment>
<evidence type="ECO:0000256" key="1">
    <source>
        <dbReference type="ARBA" id="ARBA00004651"/>
    </source>
</evidence>
<keyword evidence="6 8" id="KW-0472">Membrane</keyword>
<evidence type="ECO:0000259" key="9">
    <source>
        <dbReference type="Pfam" id="PF00884"/>
    </source>
</evidence>
<dbReference type="InterPro" id="IPR058130">
    <property type="entry name" value="PEA_transf_C"/>
</dbReference>
<dbReference type="EMBL" id="NITZ01000021">
    <property type="protein sequence ID" value="PHM47193.1"/>
    <property type="molecule type" value="Genomic_DNA"/>
</dbReference>
<name>A0A2D0JLR5_9GAMM</name>
<dbReference type="OrthoDB" id="9786870at2"/>
<protein>
    <submittedName>
        <fullName evidence="10">tRNA modification GTPase TrmE</fullName>
    </submittedName>
</protein>
<feature type="transmembrane region" description="Helical" evidence="8">
    <location>
        <begin position="52"/>
        <end position="70"/>
    </location>
</feature>
<dbReference type="GO" id="GO:0009244">
    <property type="term" value="P:lipopolysaccharide core region biosynthetic process"/>
    <property type="evidence" value="ECO:0007669"/>
    <property type="project" value="TreeGrafter"/>
</dbReference>
<dbReference type="SUPFAM" id="SSF53649">
    <property type="entry name" value="Alkaline phosphatase-like"/>
    <property type="match status" value="1"/>
</dbReference>
<feature type="transmembrane region" description="Helical" evidence="8">
    <location>
        <begin position="150"/>
        <end position="169"/>
    </location>
</feature>
<feature type="transmembrane region" description="Helical" evidence="8">
    <location>
        <begin position="75"/>
        <end position="93"/>
    </location>
</feature>
<evidence type="ECO:0000313" key="11">
    <source>
        <dbReference type="Proteomes" id="UP000221980"/>
    </source>
</evidence>
<sequence>MVIFNMLNYFVKNIHLTITQEKNIRKKVFSFILISIFSCLVNFSFGYEFRPFYAFSLIFLFIILNQFGILYKFSVVFLLILSAIYFPIGFIYGPPSFNSVLSLYYTNNNESLEFLSAIPKLYFIPSLLVIAIGFLCLNLSLIIESKKMFLCFYVFVFLSVLYNPIKVYFKENKFDVLSIRFPAIRFFCEIYLSNIEVKKQYEEQSRLLKSADDWNPSVKTNKYDTYIVVIGESVRKDMMNSYGFHLNNTPFMSKANGILFNNYISAAPSTVLSLTNSFSLREKNDLKINDNIVSLANKSGYFTYWLSNQGMLGIYDTAISSIGQKADHYFFSNKGEYNYVKLSDDILFPKIINALNDTINKKIIFVHLIGSHADHCERTNGKYDDFYLNKDMSCYIQSIKNTDHLLSKIVDAANASNKKWSMMYFSDHGVSFYNEKLRDKKLTHGDKYKQNYQVPFFITSYDSKKRDYINAFRSGFDFLSIYSEWIGVSETRINNNCKYISNDDCDRKVKVIDFNNEAKYYNSLPDEK</sequence>
<evidence type="ECO:0000256" key="8">
    <source>
        <dbReference type="SAM" id="Phobius"/>
    </source>
</evidence>
<evidence type="ECO:0000256" key="7">
    <source>
        <dbReference type="ARBA" id="ARBA00038481"/>
    </source>
</evidence>